<keyword evidence="7 9" id="KW-0443">Lipid metabolism</keyword>
<evidence type="ECO:0000256" key="1">
    <source>
        <dbReference type="ARBA" id="ARBA00004370"/>
    </source>
</evidence>
<dbReference type="STRING" id="490188.SAMN04488068_1358"/>
<dbReference type="InterPro" id="IPR018490">
    <property type="entry name" value="cNMP-bd_dom_sf"/>
</dbReference>
<dbReference type="Proteomes" id="UP000199758">
    <property type="component" value="Unassembled WGS sequence"/>
</dbReference>
<feature type="domain" description="Cyclic nucleotide-binding" evidence="10">
    <location>
        <begin position="12"/>
        <end position="128"/>
    </location>
</feature>
<proteinExistence type="inferred from homology"/>
<dbReference type="PROSITE" id="PS00889">
    <property type="entry name" value="CNMP_BINDING_2"/>
    <property type="match status" value="1"/>
</dbReference>
<dbReference type="Pfam" id="PF01734">
    <property type="entry name" value="Patatin"/>
    <property type="match status" value="1"/>
</dbReference>
<dbReference type="PROSITE" id="PS50042">
    <property type="entry name" value="CNMP_BINDING_3"/>
    <property type="match status" value="1"/>
</dbReference>
<dbReference type="AlphaFoldDB" id="A0A1M5MN81"/>
<feature type="short sequence motif" description="GXSXG" evidence="9">
    <location>
        <begin position="351"/>
        <end position="355"/>
    </location>
</feature>
<dbReference type="InterPro" id="IPR014710">
    <property type="entry name" value="RmlC-like_jellyroll"/>
</dbReference>
<keyword evidence="13" id="KW-1185">Reference proteome</keyword>
<evidence type="ECO:0000259" key="11">
    <source>
        <dbReference type="PROSITE" id="PS51635"/>
    </source>
</evidence>
<evidence type="ECO:0000256" key="3">
    <source>
        <dbReference type="ARBA" id="ARBA00022692"/>
    </source>
</evidence>
<dbReference type="InterPro" id="IPR018488">
    <property type="entry name" value="cNMP-bd_CS"/>
</dbReference>
<evidence type="ECO:0000256" key="2">
    <source>
        <dbReference type="ARBA" id="ARBA00006636"/>
    </source>
</evidence>
<keyword evidence="3" id="KW-0812">Transmembrane</keyword>
<dbReference type="Gene3D" id="3.40.1090.10">
    <property type="entry name" value="Cytosolic phospholipase A2 catalytic domain"/>
    <property type="match status" value="1"/>
</dbReference>
<dbReference type="GO" id="GO:0004622">
    <property type="term" value="F:phosphatidylcholine lysophospholipase activity"/>
    <property type="evidence" value="ECO:0007669"/>
    <property type="project" value="UniProtKB-ARBA"/>
</dbReference>
<dbReference type="Gene3D" id="2.60.120.10">
    <property type="entry name" value="Jelly Rolls"/>
    <property type="match status" value="1"/>
</dbReference>
<feature type="short sequence motif" description="GXGXXG" evidence="9">
    <location>
        <begin position="324"/>
        <end position="329"/>
    </location>
</feature>
<dbReference type="PROSITE" id="PS51635">
    <property type="entry name" value="PNPLA"/>
    <property type="match status" value="1"/>
</dbReference>
<dbReference type="InterPro" id="IPR000595">
    <property type="entry name" value="cNMP-bd_dom"/>
</dbReference>
<reference evidence="12" key="1">
    <citation type="submission" date="2016-11" db="EMBL/GenBank/DDBJ databases">
        <authorList>
            <person name="Jaros S."/>
            <person name="Januszkiewicz K."/>
            <person name="Wedrychowicz H."/>
        </authorList>
    </citation>
    <scope>NUCLEOTIDE SEQUENCE [LARGE SCALE GENOMIC DNA]</scope>
    <source>
        <strain evidence="12">CGMCC 1.7049</strain>
    </source>
</reference>
<feature type="active site" description="Nucleophile" evidence="9">
    <location>
        <position position="353"/>
    </location>
</feature>
<evidence type="ECO:0000313" key="12">
    <source>
        <dbReference type="EMBL" id="SHG78768.1"/>
    </source>
</evidence>
<protein>
    <submittedName>
        <fullName evidence="12">NTE family protein</fullName>
    </submittedName>
</protein>
<comment type="subcellular location">
    <subcellularLocation>
        <location evidence="1">Membrane</location>
    </subcellularLocation>
</comment>
<dbReference type="SUPFAM" id="SSF52151">
    <property type="entry name" value="FabD/lysophospholipase-like"/>
    <property type="match status" value="1"/>
</dbReference>
<dbReference type="GO" id="GO:0016020">
    <property type="term" value="C:membrane"/>
    <property type="evidence" value="ECO:0007669"/>
    <property type="project" value="UniProtKB-SubCell"/>
</dbReference>
<evidence type="ECO:0000259" key="10">
    <source>
        <dbReference type="PROSITE" id="PS50042"/>
    </source>
</evidence>
<comment type="similarity">
    <text evidence="2">Belongs to the NTE family.</text>
</comment>
<dbReference type="Pfam" id="PF00027">
    <property type="entry name" value="cNMP_binding"/>
    <property type="match status" value="1"/>
</dbReference>
<dbReference type="InterPro" id="IPR056556">
    <property type="entry name" value="NTE1_P-loop_dom"/>
</dbReference>
<accession>A0A1M5MN81</accession>
<dbReference type="InterPro" id="IPR016035">
    <property type="entry name" value="Acyl_Trfase/lysoPLipase"/>
</dbReference>
<keyword evidence="8" id="KW-0472">Membrane</keyword>
<dbReference type="PANTHER" id="PTHR14226:SF29">
    <property type="entry name" value="NEUROPATHY TARGET ESTERASE SWS"/>
    <property type="match status" value="1"/>
</dbReference>
<feature type="domain" description="PNPLA" evidence="11">
    <location>
        <begin position="320"/>
        <end position="480"/>
    </location>
</feature>
<evidence type="ECO:0000256" key="8">
    <source>
        <dbReference type="ARBA" id="ARBA00023136"/>
    </source>
</evidence>
<evidence type="ECO:0000256" key="7">
    <source>
        <dbReference type="ARBA" id="ARBA00023098"/>
    </source>
</evidence>
<evidence type="ECO:0000313" key="13">
    <source>
        <dbReference type="Proteomes" id="UP000199758"/>
    </source>
</evidence>
<dbReference type="PANTHER" id="PTHR14226">
    <property type="entry name" value="NEUROPATHY TARGET ESTERASE/SWISS CHEESE D.MELANOGASTER"/>
    <property type="match status" value="1"/>
</dbReference>
<organism evidence="12 13">
    <name type="scientific">Hydrocarboniphaga daqingensis</name>
    <dbReference type="NCBI Taxonomy" id="490188"/>
    <lineage>
        <taxon>Bacteria</taxon>
        <taxon>Pseudomonadati</taxon>
        <taxon>Pseudomonadota</taxon>
        <taxon>Gammaproteobacteria</taxon>
        <taxon>Nevskiales</taxon>
        <taxon>Nevskiaceae</taxon>
        <taxon>Hydrocarboniphaga</taxon>
    </lineage>
</organism>
<evidence type="ECO:0000256" key="4">
    <source>
        <dbReference type="ARBA" id="ARBA00022801"/>
    </source>
</evidence>
<dbReference type="CDD" id="cd07205">
    <property type="entry name" value="Pat_PNPLA6_PNPLA7_NTE1_like"/>
    <property type="match status" value="1"/>
</dbReference>
<evidence type="ECO:0000256" key="6">
    <source>
        <dbReference type="ARBA" id="ARBA00022989"/>
    </source>
</evidence>
<dbReference type="RefSeq" id="WP_072895791.1">
    <property type="nucleotide sequence ID" value="NZ_FQWZ01000003.1"/>
</dbReference>
<dbReference type="OrthoDB" id="5290098at2"/>
<name>A0A1M5MN81_9GAMM</name>
<dbReference type="InterPro" id="IPR002641">
    <property type="entry name" value="PNPLA_dom"/>
</dbReference>
<feature type="active site" description="Proton acceptor" evidence="9">
    <location>
        <position position="467"/>
    </location>
</feature>
<evidence type="ECO:0000256" key="9">
    <source>
        <dbReference type="PROSITE-ProRule" id="PRU01161"/>
    </source>
</evidence>
<dbReference type="SMART" id="SM00100">
    <property type="entry name" value="cNMP"/>
    <property type="match status" value="1"/>
</dbReference>
<gene>
    <name evidence="12" type="ORF">SAMN04488068_1358</name>
</gene>
<feature type="short sequence motif" description="DGA/G" evidence="9">
    <location>
        <begin position="467"/>
        <end position="469"/>
    </location>
</feature>
<keyword evidence="6" id="KW-1133">Transmembrane helix</keyword>
<evidence type="ECO:0000256" key="5">
    <source>
        <dbReference type="ARBA" id="ARBA00022963"/>
    </source>
</evidence>
<keyword evidence="4 9" id="KW-0378">Hydrolase</keyword>
<dbReference type="SUPFAM" id="SSF51206">
    <property type="entry name" value="cAMP-binding domain-like"/>
    <property type="match status" value="1"/>
</dbReference>
<dbReference type="EMBL" id="FQWZ01000003">
    <property type="protein sequence ID" value="SHG78768.1"/>
    <property type="molecule type" value="Genomic_DNA"/>
</dbReference>
<dbReference type="Pfam" id="PF24179">
    <property type="entry name" value="NTE_Ploop"/>
    <property type="match status" value="1"/>
</dbReference>
<dbReference type="CDD" id="cd00038">
    <property type="entry name" value="CAP_ED"/>
    <property type="match status" value="1"/>
</dbReference>
<keyword evidence="5 9" id="KW-0442">Lipid degradation</keyword>
<dbReference type="InterPro" id="IPR050301">
    <property type="entry name" value="NTE"/>
</dbReference>
<dbReference type="GO" id="GO:0016042">
    <property type="term" value="P:lipid catabolic process"/>
    <property type="evidence" value="ECO:0007669"/>
    <property type="project" value="UniProtKB-UniRule"/>
</dbReference>
<sequence>MDPHALLAQSRLFAGIASTALDALARCTTICGFRSGESVFAIGSPADCIYVVATGRLRVENADGSLRGEVGMLECVGEVAILGGNARSAQVYAVRDSYLLRIGRDDLLAFLQDHPDVLLRLTQMIISRLQARPTPSALAAANRPRCITLLPVTPTIDLHAIAERMRDTLAECGDVRIVDGPSVDRSLGRGASQMAPGLASEGKLVQHLHSAERVHRHLIYLADRVPSSWTDRCLRQCDRVMVVVDARTPPTLTPMLDELRSLNLRVPVELVLLCPADASAENVLLWRELCGARTHYLLRPDVPRDAESLARSISGRALGLVLGGGGARGFAHIGLLRALHELRLPLDVLGGTSMGAFISALTACGYDWRQVLEITRDTFVEHRLLNDYLLPRVALIRGRKFYRHLQKLFGERRIEQLRTPFYCVSTNLTRGQPVVHDRGPLALWVATSMAIPGVAPPVVWRGDLLVDGAIVNSLPTDIMQSLERGPIIASDVSTEGALAMPGVEGPDPDAVLRWAPLRPHEGRRPSLISILFRTATLTSESGVAARAARADAYLRLPVSGIAMFDWDKLDDVAQRGYEFAMQELPKLEGRLRACPI</sequence>